<dbReference type="AlphaFoldDB" id="A0A8J6XG28"/>
<feature type="signal peptide" evidence="1">
    <location>
        <begin position="1"/>
        <end position="34"/>
    </location>
</feature>
<proteinExistence type="predicted"/>
<dbReference type="Pfam" id="PF25778">
    <property type="entry name" value="DUF7948"/>
    <property type="match status" value="1"/>
</dbReference>
<dbReference type="Proteomes" id="UP000629098">
    <property type="component" value="Unassembled WGS sequence"/>
</dbReference>
<dbReference type="RefSeq" id="WP_190833183.1">
    <property type="nucleotide sequence ID" value="NZ_CAWPPI010000075.1"/>
</dbReference>
<organism evidence="3 4">
    <name type="scientific">Iningainema tapete BLCC-T55</name>
    <dbReference type="NCBI Taxonomy" id="2748662"/>
    <lineage>
        <taxon>Bacteria</taxon>
        <taxon>Bacillati</taxon>
        <taxon>Cyanobacteriota</taxon>
        <taxon>Cyanophyceae</taxon>
        <taxon>Nostocales</taxon>
        <taxon>Scytonemataceae</taxon>
        <taxon>Iningainema tapete</taxon>
    </lineage>
</organism>
<dbReference type="PANTHER" id="PTHR35580">
    <property type="entry name" value="CELL SURFACE GLYCOPROTEIN (S-LAYER PROTEIN)-LIKE PROTEIN"/>
    <property type="match status" value="1"/>
</dbReference>
<gene>
    <name evidence="3" type="ORF">ICL16_24635</name>
</gene>
<evidence type="ECO:0000313" key="4">
    <source>
        <dbReference type="Proteomes" id="UP000629098"/>
    </source>
</evidence>
<feature type="domain" description="DUF7948" evidence="2">
    <location>
        <begin position="61"/>
        <end position="270"/>
    </location>
</feature>
<keyword evidence="1" id="KW-0732">Signal</keyword>
<feature type="chain" id="PRO_5035148348" evidence="1">
    <location>
        <begin position="35"/>
        <end position="760"/>
    </location>
</feature>
<sequence length="760" mass="81013">MKLKTPFQYGSCALIFSLSLMGLSKLVAPLSSVAAPKPVAVTDAMKLAHVSKINNLLPLNFEANQGQTDKQVKFLSRGNGYSMFLTPKQVVLTLMPTKTTKQQAVKSHKQVDGTILQMEWVGANQTSQVLGLNTLSGKSNYFIGKNPKNWHTNIPTYAKVQYRSVYPGIDLVFYGNQRQLEYDWVVAAGADPRLIRLKITGADRLSVDKRGDLVLHIKSGEVRQHRPRIYQQINGQQKAVAGKYVLLGKQEVGFAVANYDQSKALVIDPVLSYSTYLGGSSGNGNDAGFDIAVDLQGNAYVTGQTGSLDFPTKNAFDSSGKNNFVTFVTKINPAASGDASLVYSTYLGGNNNPQGNAEVGYGIAVDFQGNVYVTGISYSSDFPTTENALSRTLGGLSDAFVTKLNASGSRLLYSTYLGGSTASSSGSSADFGRGIAVDLRGNIYVTGEAYSSDFPTKNAFTSELNGGINDIFVTKLNPNASGEASLLYSSYLGGNGFDTGFGIAVDLQGNAYVTGLTNSTNFPTKNALDTYIGVNDSEAFVTKVNPNASGEASLLYSTYLGGSSEEFGRDIAVDLRGNAYVTGRTQSTDFPTKNAFDSTLGGSQDAFVTKVNPSLSGSNSLVYSTYLGGSVSNYTNTDEGSGIAVDLLGNAYITGSTSSTDFPIQNAFNSTISGLNDAFVTTLNARGSRLLFSSYLGGSNFDNGYGIAVDFFRNIYVTGNTTSTDFPTNNAFDNTLGGFSDAFVTKINWRDYASGQEDEE</sequence>
<evidence type="ECO:0000313" key="3">
    <source>
        <dbReference type="EMBL" id="MBD2775164.1"/>
    </source>
</evidence>
<dbReference type="InterPro" id="IPR010620">
    <property type="entry name" value="SBBP_repeat"/>
</dbReference>
<accession>A0A8J6XG28</accession>
<dbReference type="Gene3D" id="2.40.10.500">
    <property type="match status" value="1"/>
</dbReference>
<name>A0A8J6XG28_9CYAN</name>
<dbReference type="PANTHER" id="PTHR35580:SF1">
    <property type="entry name" value="PHYTASE-LIKE DOMAIN-CONTAINING PROTEIN"/>
    <property type="match status" value="1"/>
</dbReference>
<keyword evidence="4" id="KW-1185">Reference proteome</keyword>
<protein>
    <submittedName>
        <fullName evidence="3">SBBP repeat-containing protein</fullName>
    </submittedName>
</protein>
<evidence type="ECO:0000259" key="2">
    <source>
        <dbReference type="Pfam" id="PF25778"/>
    </source>
</evidence>
<reference evidence="3" key="1">
    <citation type="submission" date="2020-09" db="EMBL/GenBank/DDBJ databases">
        <title>Iningainema tapete sp. nov. (Scytonemataceae, Cyanobacteria) from greenhouses in central Florida (USA) produces two types of nodularin with biosynthetic potential for microcystin-LR and anabaenopeptins.</title>
        <authorList>
            <person name="Berthold D.E."/>
            <person name="Lefler F.W."/>
            <person name="Huang I.-S."/>
            <person name="Abdulla H."/>
            <person name="Zimba P.V."/>
            <person name="Laughinghouse H.D. IV."/>
        </authorList>
    </citation>
    <scope>NUCLEOTIDE SEQUENCE</scope>
    <source>
        <strain evidence="3">BLCCT55</strain>
    </source>
</reference>
<dbReference type="InterPro" id="IPR052918">
    <property type="entry name" value="Motility_Chemotaxis_Reg"/>
</dbReference>
<dbReference type="EMBL" id="JACXAE010000075">
    <property type="protein sequence ID" value="MBD2775164.1"/>
    <property type="molecule type" value="Genomic_DNA"/>
</dbReference>
<dbReference type="InterPro" id="IPR057708">
    <property type="entry name" value="DUF7948"/>
</dbReference>
<comment type="caution">
    <text evidence="3">The sequence shown here is derived from an EMBL/GenBank/DDBJ whole genome shotgun (WGS) entry which is preliminary data.</text>
</comment>
<dbReference type="Pfam" id="PF06739">
    <property type="entry name" value="SBBP"/>
    <property type="match status" value="7"/>
</dbReference>
<evidence type="ECO:0000256" key="1">
    <source>
        <dbReference type="SAM" id="SignalP"/>
    </source>
</evidence>